<gene>
    <name evidence="1" type="ORF">FA95DRAFT_1568978</name>
</gene>
<name>A0ACB8S992_9AGAM</name>
<evidence type="ECO:0000313" key="2">
    <source>
        <dbReference type="Proteomes" id="UP000814033"/>
    </source>
</evidence>
<proteinExistence type="predicted"/>
<keyword evidence="1" id="KW-0808">Transferase</keyword>
<organism evidence="1 2">
    <name type="scientific">Auriscalpium vulgare</name>
    <dbReference type="NCBI Taxonomy" id="40419"/>
    <lineage>
        <taxon>Eukaryota</taxon>
        <taxon>Fungi</taxon>
        <taxon>Dikarya</taxon>
        <taxon>Basidiomycota</taxon>
        <taxon>Agaricomycotina</taxon>
        <taxon>Agaricomycetes</taxon>
        <taxon>Russulales</taxon>
        <taxon>Auriscalpiaceae</taxon>
        <taxon>Auriscalpium</taxon>
    </lineage>
</organism>
<comment type="caution">
    <text evidence="1">The sequence shown here is derived from an EMBL/GenBank/DDBJ whole genome shotgun (WGS) entry which is preliminary data.</text>
</comment>
<dbReference type="Proteomes" id="UP000814033">
    <property type="component" value="Unassembled WGS sequence"/>
</dbReference>
<evidence type="ECO:0000313" key="1">
    <source>
        <dbReference type="EMBL" id="KAI0053059.1"/>
    </source>
</evidence>
<accession>A0ACB8S992</accession>
<reference evidence="1" key="1">
    <citation type="submission" date="2021-02" db="EMBL/GenBank/DDBJ databases">
        <authorList>
            <consortium name="DOE Joint Genome Institute"/>
            <person name="Ahrendt S."/>
            <person name="Looney B.P."/>
            <person name="Miyauchi S."/>
            <person name="Morin E."/>
            <person name="Drula E."/>
            <person name="Courty P.E."/>
            <person name="Chicoki N."/>
            <person name="Fauchery L."/>
            <person name="Kohler A."/>
            <person name="Kuo A."/>
            <person name="Labutti K."/>
            <person name="Pangilinan J."/>
            <person name="Lipzen A."/>
            <person name="Riley R."/>
            <person name="Andreopoulos W."/>
            <person name="He G."/>
            <person name="Johnson J."/>
            <person name="Barry K.W."/>
            <person name="Grigoriev I.V."/>
            <person name="Nagy L."/>
            <person name="Hibbett D."/>
            <person name="Henrissat B."/>
            <person name="Matheny P.B."/>
            <person name="Labbe J."/>
            <person name="Martin F."/>
        </authorList>
    </citation>
    <scope>NUCLEOTIDE SEQUENCE</scope>
    <source>
        <strain evidence="1">FP105234-sp</strain>
    </source>
</reference>
<sequence>MSAPHDGDDFEPTNAVGYKPTAVKSLDEYQNLDAGDESLARWKASLGISNAPAGDTSKPKLTVLSLELTSPSLPPGKTIKVDIQNQAQLAELKNKPIQVKEGAEYQVYINFTINHSIVTGARYLQVVKRSGIRVEKVDAMLGSYGVQAEPRHVSVVQDDFPSGMLARGVYNVKSRVTDFDGGIFAEWDWLFKIGKDCWLRNGGDRTFMPLIRLLRSSHNRGLLPRRPPRTLSWPCHSPVRHTRPNTTTAHIPPDHPGIPSPSQFPSTPKSWVDRMPAKVQPYLYLIRIDKPIGTLLLYYPCTWSITMAAYALNTPASVPLTYLGLFGVGALVMRGAGCTINDLWDRNLDKAVERTKTRPLARGDITPRQAVAFLVPQMSAGLAVLTQLNWYSILLGASSLSVVTIYPLMKRITHWPQAVLGLAFNWGALLGWSAVAGAVNWAVAAPLYAGGILWTLVYDSIYAHQDKHDDRTVGIRSTALLFGERTRPILYAFSASSVGFLTLAGYMNAQGAPFYLGVGLAAAQLARVVHGTDFNNRESCARGFVGCGWAGFWVWMAALGDYAYLRLSDENETDRN</sequence>
<keyword evidence="2" id="KW-1185">Reference proteome</keyword>
<reference evidence="1" key="2">
    <citation type="journal article" date="2022" name="New Phytol.">
        <title>Evolutionary transition to the ectomycorrhizal habit in the genomes of a hyperdiverse lineage of mushroom-forming fungi.</title>
        <authorList>
            <person name="Looney B."/>
            <person name="Miyauchi S."/>
            <person name="Morin E."/>
            <person name="Drula E."/>
            <person name="Courty P.E."/>
            <person name="Kohler A."/>
            <person name="Kuo A."/>
            <person name="LaButti K."/>
            <person name="Pangilinan J."/>
            <person name="Lipzen A."/>
            <person name="Riley R."/>
            <person name="Andreopoulos W."/>
            <person name="He G."/>
            <person name="Johnson J."/>
            <person name="Nolan M."/>
            <person name="Tritt A."/>
            <person name="Barry K.W."/>
            <person name="Grigoriev I.V."/>
            <person name="Nagy L.G."/>
            <person name="Hibbett D."/>
            <person name="Henrissat B."/>
            <person name="Matheny P.B."/>
            <person name="Labbe J."/>
            <person name="Martin F.M."/>
        </authorList>
    </citation>
    <scope>NUCLEOTIDE SEQUENCE</scope>
    <source>
        <strain evidence="1">FP105234-sp</strain>
    </source>
</reference>
<protein>
    <submittedName>
        <fullName evidence="1">4-hydroxybenzoate polyprenyl transferase</fullName>
    </submittedName>
</protein>
<dbReference type="EMBL" id="MU275842">
    <property type="protein sequence ID" value="KAI0053059.1"/>
    <property type="molecule type" value="Genomic_DNA"/>
</dbReference>